<sequence>MASEQQHCTGAHGARCSQLGEAHEPLSRPCVGDFGNVTPSTRTALARMAPDVPFPDFPTPPKREVPLSAFPDHPIAVALREDCLSRRWLLPEVGPTPVAPADHGGGAATRQPEGMHCLPAGLSREGLAQAVGVTAAIAGRDGSCVKHVHMILVPYASVNGVTLGVFVLSGETPLSASAGAARFARFVLNEATRTLVAVGPDPLGGGVTAYAVAGRAGARDGTGGAAPHPAPVMMRLGGPGAAGVCGGHLTVRQRAEVLPPSGWAPAAAAGGGGGGAAAAAAASAADPPAWPTSPVDFGGFDAAVRALLGAVVVRRGHGGPPAHPAADDAAGPPPLARGRRPRLRLVPPSPAGATTTAAAAAPHRVPLRLCRQPAAAGARLEVALVQAVLLASGVASPAWTATVSAAASAAGRAGVAPDGTSAAAAAHPPPTGRRHRRCRCRRRCRRSRRCCRTASRRGPRRRRRRPGGGRRRRRAGGAAAGGRAAGAHAARGGGRDGARVPPVGAAAAEPRGGGAVQ</sequence>
<evidence type="ECO:0000256" key="1">
    <source>
        <dbReference type="SAM" id="MobiDB-lite"/>
    </source>
</evidence>
<feature type="region of interest" description="Disordered" evidence="1">
    <location>
        <begin position="318"/>
        <end position="361"/>
    </location>
</feature>
<keyword evidence="3" id="KW-1185">Reference proteome</keyword>
<feature type="compositionally biased region" description="Basic residues" evidence="1">
    <location>
        <begin position="432"/>
        <end position="475"/>
    </location>
</feature>
<dbReference type="AlphaFoldDB" id="A0A1X6PC29"/>
<proteinExistence type="predicted"/>
<feature type="compositionally biased region" description="Low complexity" evidence="1">
    <location>
        <begin position="499"/>
        <end position="510"/>
    </location>
</feature>
<protein>
    <submittedName>
        <fullName evidence="2">Uncharacterized protein</fullName>
    </submittedName>
</protein>
<evidence type="ECO:0000313" key="3">
    <source>
        <dbReference type="Proteomes" id="UP000218209"/>
    </source>
</evidence>
<organism evidence="2 3">
    <name type="scientific">Porphyra umbilicalis</name>
    <name type="common">Purple laver</name>
    <name type="synonym">Red alga</name>
    <dbReference type="NCBI Taxonomy" id="2786"/>
    <lineage>
        <taxon>Eukaryota</taxon>
        <taxon>Rhodophyta</taxon>
        <taxon>Bangiophyceae</taxon>
        <taxon>Bangiales</taxon>
        <taxon>Bangiaceae</taxon>
        <taxon>Porphyra</taxon>
    </lineage>
</organism>
<feature type="compositionally biased region" description="Low complexity" evidence="1">
    <location>
        <begin position="351"/>
        <end position="361"/>
    </location>
</feature>
<feature type="compositionally biased region" description="Low complexity" evidence="1">
    <location>
        <begin position="413"/>
        <end position="426"/>
    </location>
</feature>
<gene>
    <name evidence="2" type="ORF">BU14_0113s0040</name>
</gene>
<accession>A0A1X6PC29</accession>
<reference evidence="2 3" key="1">
    <citation type="submission" date="2017-03" db="EMBL/GenBank/DDBJ databases">
        <title>WGS assembly of Porphyra umbilicalis.</title>
        <authorList>
            <person name="Brawley S.H."/>
            <person name="Blouin N.A."/>
            <person name="Ficko-Blean E."/>
            <person name="Wheeler G.L."/>
            <person name="Lohr M."/>
            <person name="Goodson H.V."/>
            <person name="Jenkins J.W."/>
            <person name="Blaby-Haas C.E."/>
            <person name="Helliwell K.E."/>
            <person name="Chan C."/>
            <person name="Marriage T."/>
            <person name="Bhattacharya D."/>
            <person name="Klein A.S."/>
            <person name="Badis Y."/>
            <person name="Brodie J."/>
            <person name="Cao Y."/>
            <person name="Collen J."/>
            <person name="Dittami S.M."/>
            <person name="Gachon C.M."/>
            <person name="Green B.R."/>
            <person name="Karpowicz S."/>
            <person name="Kim J.W."/>
            <person name="Kudahl U."/>
            <person name="Lin S."/>
            <person name="Michel G."/>
            <person name="Mittag M."/>
            <person name="Olson B.J."/>
            <person name="Pangilinan J."/>
            <person name="Peng Y."/>
            <person name="Qiu H."/>
            <person name="Shu S."/>
            <person name="Singer J.T."/>
            <person name="Smith A.G."/>
            <person name="Sprecher B.N."/>
            <person name="Wagner V."/>
            <person name="Wang W."/>
            <person name="Wang Z.-Y."/>
            <person name="Yan J."/>
            <person name="Yarish C."/>
            <person name="Zoeuner-Riek S."/>
            <person name="Zhuang Y."/>
            <person name="Zou Y."/>
            <person name="Lindquist E.A."/>
            <person name="Grimwood J."/>
            <person name="Barry K."/>
            <person name="Rokhsar D.S."/>
            <person name="Schmutz J."/>
            <person name="Stiller J.W."/>
            <person name="Grossman A.R."/>
            <person name="Prochnik S.E."/>
        </authorList>
    </citation>
    <scope>NUCLEOTIDE SEQUENCE [LARGE SCALE GENOMIC DNA]</scope>
    <source>
        <strain evidence="2">4086291</strain>
    </source>
</reference>
<feature type="region of interest" description="Disordered" evidence="1">
    <location>
        <begin position="413"/>
        <end position="517"/>
    </location>
</feature>
<name>A0A1X6PC29_PORUM</name>
<evidence type="ECO:0000313" key="2">
    <source>
        <dbReference type="EMBL" id="OSX78296.1"/>
    </source>
</evidence>
<dbReference type="Proteomes" id="UP000218209">
    <property type="component" value="Unassembled WGS sequence"/>
</dbReference>
<dbReference type="EMBL" id="KV918816">
    <property type="protein sequence ID" value="OSX78296.1"/>
    <property type="molecule type" value="Genomic_DNA"/>
</dbReference>